<dbReference type="Pfam" id="PF07022">
    <property type="entry name" value="Phage_CI_repr"/>
    <property type="match status" value="1"/>
</dbReference>
<name>A0A212JKJ8_9DELT</name>
<accession>A0A212JKJ8</accession>
<keyword evidence="2" id="KW-0238">DNA-binding</keyword>
<dbReference type="Gene3D" id="1.10.260.40">
    <property type="entry name" value="lambda repressor-like DNA-binding domains"/>
    <property type="match status" value="1"/>
</dbReference>
<dbReference type="EMBL" id="FLUQ01000001">
    <property type="protein sequence ID" value="SBV99956.1"/>
    <property type="molecule type" value="Genomic_DNA"/>
</dbReference>
<organism evidence="2">
    <name type="scientific">uncultured delta proteobacterium</name>
    <dbReference type="NCBI Taxonomy" id="34034"/>
    <lineage>
        <taxon>Bacteria</taxon>
        <taxon>Deltaproteobacteria</taxon>
        <taxon>environmental samples</taxon>
    </lineage>
</organism>
<dbReference type="CDD" id="cd00093">
    <property type="entry name" value="HTH_XRE"/>
    <property type="match status" value="1"/>
</dbReference>
<feature type="domain" description="Bacteriophage CI repressor N-terminal" evidence="1">
    <location>
        <begin position="4"/>
        <end position="67"/>
    </location>
</feature>
<sequence length="130" mass="14834">MKQAFKRIRSVTGCGTQVTLAEFLDIKQSSISDAKRRNSIPPEWLIKIFRLKNIHPDWILTGEGPKYLLPSETATPPHLIRIVEVHPPVECSAQDLINELVRRALKKDDFDEIQKQAAGSWYQVNQNGDK</sequence>
<protein>
    <submittedName>
        <fullName evidence="2">Putative DNA-binding protein</fullName>
    </submittedName>
</protein>
<dbReference type="InterPro" id="IPR001387">
    <property type="entry name" value="Cro/C1-type_HTH"/>
</dbReference>
<evidence type="ECO:0000313" key="2">
    <source>
        <dbReference type="EMBL" id="SBV99956.1"/>
    </source>
</evidence>
<reference evidence="2" key="1">
    <citation type="submission" date="2016-04" db="EMBL/GenBank/DDBJ databases">
        <authorList>
            <person name="Evans L.H."/>
            <person name="Alamgir A."/>
            <person name="Owens N."/>
            <person name="Weber N.D."/>
            <person name="Virtaneva K."/>
            <person name="Barbian K."/>
            <person name="Babar A."/>
            <person name="Rosenke K."/>
        </authorList>
    </citation>
    <scope>NUCLEOTIDE SEQUENCE</scope>
    <source>
        <strain evidence="2">86</strain>
    </source>
</reference>
<evidence type="ECO:0000259" key="1">
    <source>
        <dbReference type="Pfam" id="PF07022"/>
    </source>
</evidence>
<dbReference type="InterPro" id="IPR010982">
    <property type="entry name" value="Lambda_DNA-bd_dom_sf"/>
</dbReference>
<dbReference type="GO" id="GO:0003677">
    <property type="term" value="F:DNA binding"/>
    <property type="evidence" value="ECO:0007669"/>
    <property type="project" value="UniProtKB-KW"/>
</dbReference>
<gene>
    <name evidence="2" type="ORF">KL86DPRO_11698</name>
</gene>
<dbReference type="GO" id="GO:0045892">
    <property type="term" value="P:negative regulation of DNA-templated transcription"/>
    <property type="evidence" value="ECO:0007669"/>
    <property type="project" value="InterPro"/>
</dbReference>
<dbReference type="AlphaFoldDB" id="A0A212JKJ8"/>
<dbReference type="SUPFAM" id="SSF47413">
    <property type="entry name" value="lambda repressor-like DNA-binding domains"/>
    <property type="match status" value="1"/>
</dbReference>
<dbReference type="InterPro" id="IPR010744">
    <property type="entry name" value="Phage_CI_N"/>
</dbReference>
<proteinExistence type="predicted"/>